<dbReference type="EMBL" id="JBBMFF010000163">
    <property type="protein sequence ID" value="MEQ2510528.1"/>
    <property type="molecule type" value="Genomic_DNA"/>
</dbReference>
<keyword evidence="2" id="KW-0436">Ligase</keyword>
<feature type="domain" description="Coenzyme F420:L-glutamate ligase-like" evidence="1">
    <location>
        <begin position="27"/>
        <end position="197"/>
    </location>
</feature>
<accession>A0ABV1G5I3</accession>
<proteinExistence type="predicted"/>
<comment type="caution">
    <text evidence="2">The sequence shown here is derived from an EMBL/GenBank/DDBJ whole genome shotgun (WGS) entry which is preliminary data.</text>
</comment>
<organism evidence="2 3">
    <name type="scientific">Faecousia intestinalis</name>
    <dbReference type="NCBI Taxonomy" id="3133167"/>
    <lineage>
        <taxon>Bacteria</taxon>
        <taxon>Bacillati</taxon>
        <taxon>Bacillota</taxon>
        <taxon>Clostridia</taxon>
        <taxon>Eubacteriales</taxon>
        <taxon>Oscillospiraceae</taxon>
        <taxon>Faecousia</taxon>
    </lineage>
</organism>
<dbReference type="InterPro" id="IPR002847">
    <property type="entry name" value="F420-0_gamma-glut_ligase-dom"/>
</dbReference>
<keyword evidence="3" id="KW-1185">Reference proteome</keyword>
<evidence type="ECO:0000313" key="3">
    <source>
        <dbReference type="Proteomes" id="UP001491552"/>
    </source>
</evidence>
<evidence type="ECO:0000259" key="1">
    <source>
        <dbReference type="Pfam" id="PF01996"/>
    </source>
</evidence>
<protein>
    <submittedName>
        <fullName evidence="2">Coenzyme F420-0:L-glutamate ligase</fullName>
        <ecNumber evidence="2">6.3.2.31</ecNumber>
    </submittedName>
</protein>
<sequence length="235" mass="26003">MEQELHPNAGKNDIIEVDGVRYQRLPIKTHLITDKDNILDVAEKYGKPVLSKPGDVLFISEKCVACTQRRAIPLADIKPRKLAYKLSAHVTKTPHGIGLGMPETMEMALREVGSLRILFAAAISVIGKKIFRKKGWFYAVAGYRARSIDGPCHNTIPPYNHYVVLGPLKPDQVAKDIAARVGYDVAIVDINDLEGQILGASSKAVNKKLYARILKDNPLGQDDQQTPMGIIRRVD</sequence>
<dbReference type="GO" id="GO:0052618">
    <property type="term" value="F:coenzyme F420-0:L-glutamate ligase activity"/>
    <property type="evidence" value="ECO:0007669"/>
    <property type="project" value="UniProtKB-EC"/>
</dbReference>
<dbReference type="EC" id="6.3.2.31" evidence="2"/>
<dbReference type="RefSeq" id="WP_349135202.1">
    <property type="nucleotide sequence ID" value="NZ_JBBMFF010000163.1"/>
</dbReference>
<name>A0ABV1G5I3_9FIRM</name>
<dbReference type="Pfam" id="PF01996">
    <property type="entry name" value="F420_ligase"/>
    <property type="match status" value="1"/>
</dbReference>
<evidence type="ECO:0000313" key="2">
    <source>
        <dbReference type="EMBL" id="MEQ2510528.1"/>
    </source>
</evidence>
<dbReference type="Proteomes" id="UP001491552">
    <property type="component" value="Unassembled WGS sequence"/>
</dbReference>
<gene>
    <name evidence="2" type="ORF">WMO66_04570</name>
</gene>
<dbReference type="SUPFAM" id="SSF144010">
    <property type="entry name" value="CofE-like"/>
    <property type="match status" value="1"/>
</dbReference>
<reference evidence="2 3" key="1">
    <citation type="submission" date="2024-03" db="EMBL/GenBank/DDBJ databases">
        <title>Human intestinal bacterial collection.</title>
        <authorList>
            <person name="Pauvert C."/>
            <person name="Hitch T.C.A."/>
            <person name="Clavel T."/>
        </authorList>
    </citation>
    <scope>NUCLEOTIDE SEQUENCE [LARGE SCALE GENOMIC DNA]</scope>
    <source>
        <strain evidence="2 3">CLA-AA-H192</strain>
    </source>
</reference>
<dbReference type="Gene3D" id="3.30.1330.100">
    <property type="entry name" value="CofE-like"/>
    <property type="match status" value="1"/>
</dbReference>